<evidence type="ECO:0000313" key="2">
    <source>
        <dbReference type="Proteomes" id="UP001165586"/>
    </source>
</evidence>
<feature type="non-terminal residue" evidence="1">
    <location>
        <position position="1"/>
    </location>
</feature>
<evidence type="ECO:0000313" key="1">
    <source>
        <dbReference type="EMBL" id="MCS5737287.1"/>
    </source>
</evidence>
<protein>
    <recommendedName>
        <fullName evidence="3">Phage portal protein</fullName>
    </recommendedName>
</protein>
<dbReference type="EMBL" id="JANLCJ010000571">
    <property type="protein sequence ID" value="MCS5737287.1"/>
    <property type="molecule type" value="Genomic_DNA"/>
</dbReference>
<reference evidence="1" key="1">
    <citation type="submission" date="2022-08" db="EMBL/GenBank/DDBJ databases">
        <authorList>
            <person name="Deng Y."/>
            <person name="Han X.-F."/>
            <person name="Zhang Y.-Q."/>
        </authorList>
    </citation>
    <scope>NUCLEOTIDE SEQUENCE</scope>
    <source>
        <strain evidence="1">CPCC 203386</strain>
    </source>
</reference>
<organism evidence="1 2">
    <name type="scientific">Herbiconiux daphne</name>
    <dbReference type="NCBI Taxonomy" id="2970914"/>
    <lineage>
        <taxon>Bacteria</taxon>
        <taxon>Bacillati</taxon>
        <taxon>Actinomycetota</taxon>
        <taxon>Actinomycetes</taxon>
        <taxon>Micrococcales</taxon>
        <taxon>Microbacteriaceae</taxon>
        <taxon>Herbiconiux</taxon>
    </lineage>
</organism>
<gene>
    <name evidence="1" type="ORF">N1032_26510</name>
</gene>
<evidence type="ECO:0008006" key="3">
    <source>
        <dbReference type="Google" id="ProtNLM"/>
    </source>
</evidence>
<name>A0ABT2HBH0_9MICO</name>
<dbReference type="RefSeq" id="WP_259543641.1">
    <property type="nucleotide sequence ID" value="NZ_JANLCJ010000571.1"/>
</dbReference>
<sequence length="113" mass="12926">QSFRNPVQTDLEFKQLGGQRTAYNSIEVGLSNMRKLFYEGRLKVSRSMATFLREKRTYFYVKPFEPIDKDNHVIDASRYAIMSLMGGIGIPFEMAANADEPQFRGASTTNLTF</sequence>
<comment type="caution">
    <text evidence="1">The sequence shown here is derived from an EMBL/GenBank/DDBJ whole genome shotgun (WGS) entry which is preliminary data.</text>
</comment>
<proteinExistence type="predicted"/>
<keyword evidence="2" id="KW-1185">Reference proteome</keyword>
<dbReference type="Gene3D" id="3.30.420.280">
    <property type="match status" value="1"/>
</dbReference>
<accession>A0ABT2HBH0</accession>
<dbReference type="Proteomes" id="UP001165586">
    <property type="component" value="Unassembled WGS sequence"/>
</dbReference>